<proteinExistence type="predicted"/>
<accession>R4THR8</accession>
<dbReference type="AlphaFoldDB" id="R4THR8"/>
<evidence type="ECO:0000313" key="2">
    <source>
        <dbReference type="EMBL" id="AGM10232.1"/>
    </source>
</evidence>
<sequence>MVFMKRLGIAALLAAAGLALAGCSEVTNAVDQTNKAATKVGACAEALSLTDLNPDPATIKERAADKEKRLRELANSVGEQNVASALTGMADSYLQVQKENIQDAGKIADWTKRNLDRIEALRKVCA</sequence>
<name>R4THR8_9PSEU</name>
<feature type="signal peptide" evidence="1">
    <location>
        <begin position="1"/>
        <end position="21"/>
    </location>
</feature>
<dbReference type="KEGG" id="aoi:AORI_7650"/>
<dbReference type="Proteomes" id="UP000013968">
    <property type="component" value="Chromosome"/>
</dbReference>
<dbReference type="PROSITE" id="PS51257">
    <property type="entry name" value="PROKAR_LIPOPROTEIN"/>
    <property type="match status" value="1"/>
</dbReference>
<dbReference type="EMBL" id="CP003410">
    <property type="protein sequence ID" value="AGM10232.1"/>
    <property type="molecule type" value="Genomic_DNA"/>
</dbReference>
<gene>
    <name evidence="2" type="ORF">AORI_7650</name>
</gene>
<protein>
    <submittedName>
        <fullName evidence="2">Uncharacterized protein</fullName>
    </submittedName>
</protein>
<keyword evidence="1" id="KW-0732">Signal</keyword>
<keyword evidence="3" id="KW-1185">Reference proteome</keyword>
<dbReference type="PATRIC" id="fig|1156913.3.peg.7800"/>
<reference evidence="2 3" key="1">
    <citation type="journal article" date="2013" name="BMC Genomics">
        <title>ContigScape: a Cytoscape plugin facilitating microbial genome gap closing.</title>
        <authorList>
            <person name="Tang B."/>
            <person name="Wang Q."/>
            <person name="Yang M."/>
            <person name="Xie F."/>
            <person name="Zhu Y."/>
            <person name="Zhuo Y."/>
            <person name="Wang S."/>
            <person name="Gao H."/>
            <person name="Ding X."/>
            <person name="Zhang L."/>
            <person name="Zhao G."/>
            <person name="Zheng H."/>
        </authorList>
    </citation>
    <scope>NUCLEOTIDE SEQUENCE [LARGE SCALE GENOMIC DNA]</scope>
    <source>
        <strain evidence="2 3">HCCB10007</strain>
    </source>
</reference>
<dbReference type="HOGENOM" id="CLU_161824_0_0_11"/>
<organism evidence="2 3">
    <name type="scientific">Amycolatopsis keratiniphila</name>
    <dbReference type="NCBI Taxonomy" id="129921"/>
    <lineage>
        <taxon>Bacteria</taxon>
        <taxon>Bacillati</taxon>
        <taxon>Actinomycetota</taxon>
        <taxon>Actinomycetes</taxon>
        <taxon>Pseudonocardiales</taxon>
        <taxon>Pseudonocardiaceae</taxon>
        <taxon>Amycolatopsis</taxon>
        <taxon>Amycolatopsis japonica group</taxon>
    </lineage>
</organism>
<evidence type="ECO:0000313" key="3">
    <source>
        <dbReference type="Proteomes" id="UP000013968"/>
    </source>
</evidence>
<evidence type="ECO:0000256" key="1">
    <source>
        <dbReference type="SAM" id="SignalP"/>
    </source>
</evidence>
<feature type="chain" id="PRO_5039448349" evidence="1">
    <location>
        <begin position="22"/>
        <end position="126"/>
    </location>
</feature>